<dbReference type="Proteomes" id="UP000782241">
    <property type="component" value="Unassembled WGS sequence"/>
</dbReference>
<protein>
    <submittedName>
        <fullName evidence="2">Uncharacterized protein</fullName>
    </submittedName>
</protein>
<keyword evidence="1" id="KW-0732">Signal</keyword>
<sequence length="145" mass="16632">MRFFLTILFCVSLVTASFLSHGGTGADPSYKSSTYYWECGKEATGMKKYDCERLLSVLGKTPKHGWEPIKKGESREWHWGTCSVTIKVDHGSFYLVMEGNEFYEVGHWGLKTLCGPSNQRTMVKPGNESWTAWITERHWEPEHAF</sequence>
<dbReference type="AlphaFoldDB" id="A0A9P7KTJ1"/>
<reference evidence="2" key="1">
    <citation type="submission" date="2021-04" db="EMBL/GenBank/DDBJ databases">
        <title>Draft genome of Fusarium avenaceum strain F156N33, isolated from an atmospheric sample in Virginia.</title>
        <authorList>
            <person name="Yang S."/>
            <person name="Vinatzer B.A."/>
            <person name="Coleman J."/>
        </authorList>
    </citation>
    <scope>NUCLEOTIDE SEQUENCE</scope>
    <source>
        <strain evidence="2">F156N33</strain>
    </source>
</reference>
<evidence type="ECO:0000313" key="2">
    <source>
        <dbReference type="EMBL" id="KAG5660480.1"/>
    </source>
</evidence>
<keyword evidence="3" id="KW-1185">Reference proteome</keyword>
<feature type="signal peptide" evidence="1">
    <location>
        <begin position="1"/>
        <end position="16"/>
    </location>
</feature>
<proteinExistence type="predicted"/>
<organism evidence="2 3">
    <name type="scientific">Fusarium avenaceum</name>
    <dbReference type="NCBI Taxonomy" id="40199"/>
    <lineage>
        <taxon>Eukaryota</taxon>
        <taxon>Fungi</taxon>
        <taxon>Dikarya</taxon>
        <taxon>Ascomycota</taxon>
        <taxon>Pezizomycotina</taxon>
        <taxon>Sordariomycetes</taxon>
        <taxon>Hypocreomycetidae</taxon>
        <taxon>Hypocreales</taxon>
        <taxon>Nectriaceae</taxon>
        <taxon>Fusarium</taxon>
        <taxon>Fusarium tricinctum species complex</taxon>
    </lineage>
</organism>
<name>A0A9P7KTJ1_9HYPO</name>
<evidence type="ECO:0000313" key="3">
    <source>
        <dbReference type="Proteomes" id="UP000782241"/>
    </source>
</evidence>
<dbReference type="EMBL" id="JAGPUO010000009">
    <property type="protein sequence ID" value="KAG5660480.1"/>
    <property type="molecule type" value="Genomic_DNA"/>
</dbReference>
<comment type="caution">
    <text evidence="2">The sequence shown here is derived from an EMBL/GenBank/DDBJ whole genome shotgun (WGS) entry which is preliminary data.</text>
</comment>
<feature type="chain" id="PRO_5040458648" evidence="1">
    <location>
        <begin position="17"/>
        <end position="145"/>
    </location>
</feature>
<evidence type="ECO:0000256" key="1">
    <source>
        <dbReference type="SAM" id="SignalP"/>
    </source>
</evidence>
<gene>
    <name evidence="2" type="ORF">KAF25_003086</name>
</gene>
<accession>A0A9P7KTJ1</accession>